<gene>
    <name evidence="1" type="ORF">L2K70_19715</name>
</gene>
<keyword evidence="2" id="KW-1185">Reference proteome</keyword>
<reference evidence="1 2" key="1">
    <citation type="submission" date="2022-01" db="EMBL/GenBank/DDBJ databases">
        <title>Nocardioides sp. nov., an actinomycete isolated from mining soil.</title>
        <authorList>
            <person name="Liu L."/>
        </authorList>
    </citation>
    <scope>NUCLEOTIDE SEQUENCE [LARGE SCALE GENOMIC DNA]</scope>
    <source>
        <strain evidence="1 2">KLBMP 9356</strain>
    </source>
</reference>
<evidence type="ECO:0000313" key="1">
    <source>
        <dbReference type="EMBL" id="MCF6379846.1"/>
    </source>
</evidence>
<dbReference type="EMBL" id="JAKJHZ010000012">
    <property type="protein sequence ID" value="MCF6379846.1"/>
    <property type="molecule type" value="Genomic_DNA"/>
</dbReference>
<evidence type="ECO:0000313" key="2">
    <source>
        <dbReference type="Proteomes" id="UP001201161"/>
    </source>
</evidence>
<dbReference type="RefSeq" id="WP_236405049.1">
    <property type="nucleotide sequence ID" value="NZ_JAKJHZ010000012.1"/>
</dbReference>
<organism evidence="1 2">
    <name type="scientific">Nocardioides potassii</name>
    <dbReference type="NCBI Taxonomy" id="2911371"/>
    <lineage>
        <taxon>Bacteria</taxon>
        <taxon>Bacillati</taxon>
        <taxon>Actinomycetota</taxon>
        <taxon>Actinomycetes</taxon>
        <taxon>Propionibacteriales</taxon>
        <taxon>Nocardioidaceae</taxon>
        <taxon>Nocardioides</taxon>
    </lineage>
</organism>
<dbReference type="InterPro" id="IPR021530">
    <property type="entry name" value="AllH-like"/>
</dbReference>
<sequence>MIPRPVPRQVPVAAPSRVHQRLLDAADGPREVLHASATAIYVDLDGWCLGLVSATATRVPCALWSTLPDLTPYARSAVAVRDGSLHVGRDRMRVTRLSDPRSTAVGRHEPSASAVPMTSAFDLPADGRLTAVHLDRLLGRGPGLTPLGDDVLAGWFTTRAALGAPDASLAGAVRRRLGVTTLLSATLLDCAIRGEALPQLTAWLADPSPATRRALLAVGATSGAGLLTGASLALASVSTDIPGRAA</sequence>
<dbReference type="Proteomes" id="UP001201161">
    <property type="component" value="Unassembled WGS sequence"/>
</dbReference>
<proteinExistence type="predicted"/>
<accession>A0ABS9HHM8</accession>
<dbReference type="Pfam" id="PF11392">
    <property type="entry name" value="AllH"/>
    <property type="match status" value="1"/>
</dbReference>
<name>A0ABS9HHM8_9ACTN</name>
<protein>
    <submittedName>
        <fullName evidence="1">DUF2877 domain-containing protein</fullName>
    </submittedName>
</protein>
<comment type="caution">
    <text evidence="1">The sequence shown here is derived from an EMBL/GenBank/DDBJ whole genome shotgun (WGS) entry which is preliminary data.</text>
</comment>